<dbReference type="InterPro" id="IPR001173">
    <property type="entry name" value="Glyco_trans_2-like"/>
</dbReference>
<keyword evidence="3" id="KW-0808">Transferase</keyword>
<keyword evidence="4" id="KW-0812">Transmembrane</keyword>
<comment type="similarity">
    <text evidence="1">Belongs to the glycosyltransferase 2 family.</text>
</comment>
<keyword evidence="4" id="KW-0472">Membrane</keyword>
<sequence>MIILLLYTFLIICFVVGLISLSTLKIDITIPQQKFSILIPFRNEEDSLETLLKSIENLEYNSDNFEILLIDDNSTDKSESIVKKWQQIIPNIHLLKNKRKSNSPKKDALQIGIKTSSFDWIITTDADCILPKNWLQAYNTIIQQQQSLFVAGPLVLENKKGFLYQYQLFDSLSLLGATLGSFGLKNPIMCNAANMGFHKTAYLQLHNNTKSNIASGDDIFTLESFVKTNPAKVHFLNTTEAIVVTKPETSWKAVTQQRIRWAAKSTHYQSIFTKLVGLLVLVTQLTLLISLFHQPLLAVFLWILKIGVDGILLFITTEKLNQKTNFWNYFPIAILYPFINTYIGIRALFGGYTWKDRVFRR</sequence>
<evidence type="ECO:0000313" key="6">
    <source>
        <dbReference type="EMBL" id="NIJ46566.1"/>
    </source>
</evidence>
<dbReference type="Proteomes" id="UP000745859">
    <property type="component" value="Unassembled WGS sequence"/>
</dbReference>
<dbReference type="EMBL" id="JAASQL010000008">
    <property type="protein sequence ID" value="NIJ46566.1"/>
    <property type="molecule type" value="Genomic_DNA"/>
</dbReference>
<feature type="transmembrane region" description="Helical" evidence="4">
    <location>
        <begin position="6"/>
        <end position="24"/>
    </location>
</feature>
<dbReference type="PANTHER" id="PTHR43630:SF1">
    <property type="entry name" value="POLY-BETA-1,6-N-ACETYL-D-GLUCOSAMINE SYNTHASE"/>
    <property type="match status" value="1"/>
</dbReference>
<dbReference type="Gene3D" id="3.90.550.10">
    <property type="entry name" value="Spore Coat Polysaccharide Biosynthesis Protein SpsA, Chain A"/>
    <property type="match status" value="1"/>
</dbReference>
<dbReference type="InterPro" id="IPR029044">
    <property type="entry name" value="Nucleotide-diphossugar_trans"/>
</dbReference>
<evidence type="ECO:0000313" key="7">
    <source>
        <dbReference type="Proteomes" id="UP000745859"/>
    </source>
</evidence>
<reference evidence="6 7" key="1">
    <citation type="submission" date="2020-03" db="EMBL/GenBank/DDBJ databases">
        <title>Genomic Encyclopedia of Type Strains, Phase IV (KMG-IV): sequencing the most valuable type-strain genomes for metagenomic binning, comparative biology and taxonomic classification.</title>
        <authorList>
            <person name="Goeker M."/>
        </authorList>
    </citation>
    <scope>NUCLEOTIDE SEQUENCE [LARGE SCALE GENOMIC DNA]</scope>
    <source>
        <strain evidence="6 7">DSM 101599</strain>
    </source>
</reference>
<dbReference type="PANTHER" id="PTHR43630">
    <property type="entry name" value="POLY-BETA-1,6-N-ACETYL-D-GLUCOSAMINE SYNTHASE"/>
    <property type="match status" value="1"/>
</dbReference>
<protein>
    <submittedName>
        <fullName evidence="6">Glycosyltransferase involved in cell wall biosynthesis</fullName>
    </submittedName>
</protein>
<evidence type="ECO:0000256" key="3">
    <source>
        <dbReference type="ARBA" id="ARBA00022679"/>
    </source>
</evidence>
<proteinExistence type="inferred from homology"/>
<dbReference type="Pfam" id="PF00535">
    <property type="entry name" value="Glycos_transf_2"/>
    <property type="match status" value="1"/>
</dbReference>
<evidence type="ECO:0000256" key="4">
    <source>
        <dbReference type="SAM" id="Phobius"/>
    </source>
</evidence>
<evidence type="ECO:0000256" key="2">
    <source>
        <dbReference type="ARBA" id="ARBA00022676"/>
    </source>
</evidence>
<evidence type="ECO:0000256" key="1">
    <source>
        <dbReference type="ARBA" id="ARBA00006739"/>
    </source>
</evidence>
<feature type="domain" description="Glycosyltransferase 2-like" evidence="5">
    <location>
        <begin position="36"/>
        <end position="187"/>
    </location>
</feature>
<gene>
    <name evidence="6" type="ORF">FHR24_003055</name>
</gene>
<feature type="transmembrane region" description="Helical" evidence="4">
    <location>
        <begin position="271"/>
        <end position="290"/>
    </location>
</feature>
<keyword evidence="7" id="KW-1185">Reference proteome</keyword>
<evidence type="ECO:0000259" key="5">
    <source>
        <dbReference type="Pfam" id="PF00535"/>
    </source>
</evidence>
<name>A0ABX0UGA8_9FLAO</name>
<feature type="transmembrane region" description="Helical" evidence="4">
    <location>
        <begin position="327"/>
        <end position="349"/>
    </location>
</feature>
<keyword evidence="4" id="KW-1133">Transmembrane helix</keyword>
<organism evidence="6 7">
    <name type="scientific">Wenyingzhuangia heitensis</name>
    <dbReference type="NCBI Taxonomy" id="1487859"/>
    <lineage>
        <taxon>Bacteria</taxon>
        <taxon>Pseudomonadati</taxon>
        <taxon>Bacteroidota</taxon>
        <taxon>Flavobacteriia</taxon>
        <taxon>Flavobacteriales</taxon>
        <taxon>Flavobacteriaceae</taxon>
        <taxon>Wenyingzhuangia</taxon>
    </lineage>
</organism>
<dbReference type="SUPFAM" id="SSF53448">
    <property type="entry name" value="Nucleotide-diphospho-sugar transferases"/>
    <property type="match status" value="1"/>
</dbReference>
<keyword evidence="2" id="KW-0328">Glycosyltransferase</keyword>
<dbReference type="RefSeq" id="WP_167190907.1">
    <property type="nucleotide sequence ID" value="NZ_JAASQL010000008.1"/>
</dbReference>
<accession>A0ABX0UGA8</accession>
<feature type="transmembrane region" description="Helical" evidence="4">
    <location>
        <begin position="296"/>
        <end position="315"/>
    </location>
</feature>
<comment type="caution">
    <text evidence="6">The sequence shown here is derived from an EMBL/GenBank/DDBJ whole genome shotgun (WGS) entry which is preliminary data.</text>
</comment>